<dbReference type="Proteomes" id="UP000002601">
    <property type="component" value="Chromosome"/>
</dbReference>
<dbReference type="OrthoDB" id="5459838at2"/>
<dbReference type="KEGG" id="dsa:Desal_0215"/>
<dbReference type="EMBL" id="CP001649">
    <property type="protein sequence ID" value="ACS78283.1"/>
    <property type="molecule type" value="Genomic_DNA"/>
</dbReference>
<evidence type="ECO:0000313" key="1">
    <source>
        <dbReference type="EMBL" id="ACS78283.1"/>
    </source>
</evidence>
<organism evidence="1 2">
    <name type="scientific">Maridesulfovibrio salexigens (strain ATCC 14822 / DSM 2638 / NCIMB 8403 / VKM B-1763)</name>
    <name type="common">Desulfovibrio salexigens</name>
    <dbReference type="NCBI Taxonomy" id="526222"/>
    <lineage>
        <taxon>Bacteria</taxon>
        <taxon>Pseudomonadati</taxon>
        <taxon>Thermodesulfobacteriota</taxon>
        <taxon>Desulfovibrionia</taxon>
        <taxon>Desulfovibrionales</taxon>
        <taxon>Desulfovibrionaceae</taxon>
        <taxon>Maridesulfovibrio</taxon>
    </lineage>
</organism>
<accession>C6BVR9</accession>
<protein>
    <submittedName>
        <fullName evidence="1">Uncharacterized protein</fullName>
    </submittedName>
</protein>
<sequence length="73" mass="7960">MAGVKKLTDRFLIALFRRGKADYLPPSYLETEGGKVLAPGETDKLQGLLAEMTGKGILEEKGGEYKLLSDPYA</sequence>
<dbReference type="RefSeq" id="WP_012765809.1">
    <property type="nucleotide sequence ID" value="NC_012881.1"/>
</dbReference>
<gene>
    <name evidence="1" type="ordered locus">Desal_0215</name>
</gene>
<name>C6BVR9_MARSD</name>
<keyword evidence="2" id="KW-1185">Reference proteome</keyword>
<reference evidence="1 2" key="1">
    <citation type="submission" date="2009-06" db="EMBL/GenBank/DDBJ databases">
        <title>Complete sequence of Desulfovibrio salexigens DSM 2638.</title>
        <authorList>
            <consortium name="US DOE Joint Genome Institute"/>
            <person name="Lucas S."/>
            <person name="Copeland A."/>
            <person name="Lapidus A."/>
            <person name="Glavina del Rio T."/>
            <person name="Tice H."/>
            <person name="Bruce D."/>
            <person name="Goodwin L."/>
            <person name="Pitluck S."/>
            <person name="Munk A.C."/>
            <person name="Brettin T."/>
            <person name="Detter J.C."/>
            <person name="Han C."/>
            <person name="Tapia R."/>
            <person name="Larimer F."/>
            <person name="Land M."/>
            <person name="Hauser L."/>
            <person name="Kyrpides N."/>
            <person name="Anderson I."/>
            <person name="Wall J.D."/>
            <person name="Arkin A.P."/>
            <person name="Dehal P."/>
            <person name="Chivian D."/>
            <person name="Giles B."/>
            <person name="Hazen T.C."/>
        </authorList>
    </citation>
    <scope>NUCLEOTIDE SEQUENCE [LARGE SCALE GENOMIC DNA]</scope>
    <source>
        <strain evidence="2">ATCC 14822 / DSM 2638 / NCIMB 8403 / VKM B-1763</strain>
    </source>
</reference>
<dbReference type="AlphaFoldDB" id="C6BVR9"/>
<dbReference type="eggNOG" id="ENOG5031C25">
    <property type="taxonomic scope" value="Bacteria"/>
</dbReference>
<evidence type="ECO:0000313" key="2">
    <source>
        <dbReference type="Proteomes" id="UP000002601"/>
    </source>
</evidence>
<proteinExistence type="predicted"/>
<dbReference type="HOGENOM" id="CLU_2698621_0_0_7"/>